<dbReference type="PANTHER" id="PTHR23063:SF52">
    <property type="entry name" value="LYSOPHOSPHATIDYLCHOLINE ACYLTRANSFERASE"/>
    <property type="match status" value="1"/>
</dbReference>
<comment type="subcellular location">
    <subcellularLocation>
        <location evidence="1">Membrane</location>
    </subcellularLocation>
</comment>
<keyword evidence="5" id="KW-0443">Lipid metabolism</keyword>
<name>A0ABT0RFB1_9SPHN</name>
<organism evidence="9 10">
    <name type="scientific">Sphingomonas anseongensis</name>
    <dbReference type="NCBI Taxonomy" id="2908207"/>
    <lineage>
        <taxon>Bacteria</taxon>
        <taxon>Pseudomonadati</taxon>
        <taxon>Pseudomonadota</taxon>
        <taxon>Alphaproteobacteria</taxon>
        <taxon>Sphingomonadales</taxon>
        <taxon>Sphingomonadaceae</taxon>
        <taxon>Sphingomonas</taxon>
    </lineage>
</organism>
<sequence>MSGARLKPHTLLVCNHTSWLDIPVIGGATGCAFVSKHELGHSLIHWMADQGGTLYVRRDHRRGAPHQAEAIARKLQEPQPVALFPEGTTGPGTHMLPFRSTLFAAVAPVPPGANVRPVAIDYGEAAQDIGWYQEPGKANVFRTLGRRRSLPITIRILDPLPPMDDRKALAHSAREAIEAALASSRGGARV</sequence>
<accession>A0ABT0RFB1</accession>
<feature type="domain" description="Phospholipid/glycerol acyltransferase" evidence="8">
    <location>
        <begin position="10"/>
        <end position="123"/>
    </location>
</feature>
<keyword evidence="10" id="KW-1185">Reference proteome</keyword>
<protein>
    <submittedName>
        <fullName evidence="9">1-acyl-sn-glycerol-3-phosphate acyltransferase</fullName>
    </submittedName>
</protein>
<evidence type="ECO:0000256" key="6">
    <source>
        <dbReference type="ARBA" id="ARBA00023136"/>
    </source>
</evidence>
<dbReference type="Proteomes" id="UP001165343">
    <property type="component" value="Unassembled WGS sequence"/>
</dbReference>
<evidence type="ECO:0000256" key="4">
    <source>
        <dbReference type="ARBA" id="ARBA00022989"/>
    </source>
</evidence>
<evidence type="ECO:0000256" key="3">
    <source>
        <dbReference type="ARBA" id="ARBA00022692"/>
    </source>
</evidence>
<evidence type="ECO:0000259" key="8">
    <source>
        <dbReference type="SMART" id="SM00563"/>
    </source>
</evidence>
<dbReference type="InterPro" id="IPR002123">
    <property type="entry name" value="Plipid/glycerol_acylTrfase"/>
</dbReference>
<evidence type="ECO:0000256" key="5">
    <source>
        <dbReference type="ARBA" id="ARBA00023098"/>
    </source>
</evidence>
<dbReference type="RefSeq" id="WP_249867873.1">
    <property type="nucleotide sequence ID" value="NZ_JAMGBC010000001.1"/>
</dbReference>
<dbReference type="Pfam" id="PF01553">
    <property type="entry name" value="Acyltransferase"/>
    <property type="match status" value="1"/>
</dbReference>
<keyword evidence="2" id="KW-0808">Transferase</keyword>
<dbReference type="SUPFAM" id="SSF69593">
    <property type="entry name" value="Glycerol-3-phosphate (1)-acyltransferase"/>
    <property type="match status" value="1"/>
</dbReference>
<evidence type="ECO:0000256" key="7">
    <source>
        <dbReference type="ARBA" id="ARBA00023315"/>
    </source>
</evidence>
<comment type="caution">
    <text evidence="9">The sequence shown here is derived from an EMBL/GenBank/DDBJ whole genome shotgun (WGS) entry which is preliminary data.</text>
</comment>
<keyword evidence="3" id="KW-0812">Transmembrane</keyword>
<evidence type="ECO:0000313" key="9">
    <source>
        <dbReference type="EMBL" id="MCL6678949.1"/>
    </source>
</evidence>
<keyword evidence="7 9" id="KW-0012">Acyltransferase</keyword>
<keyword evidence="4" id="KW-1133">Transmembrane helix</keyword>
<keyword evidence="6" id="KW-0472">Membrane</keyword>
<proteinExistence type="predicted"/>
<dbReference type="GO" id="GO:0016746">
    <property type="term" value="F:acyltransferase activity"/>
    <property type="evidence" value="ECO:0007669"/>
    <property type="project" value="UniProtKB-KW"/>
</dbReference>
<dbReference type="EMBL" id="JAMGBC010000001">
    <property type="protein sequence ID" value="MCL6678949.1"/>
    <property type="molecule type" value="Genomic_DNA"/>
</dbReference>
<evidence type="ECO:0000256" key="2">
    <source>
        <dbReference type="ARBA" id="ARBA00022679"/>
    </source>
</evidence>
<evidence type="ECO:0000313" key="10">
    <source>
        <dbReference type="Proteomes" id="UP001165343"/>
    </source>
</evidence>
<dbReference type="PANTHER" id="PTHR23063">
    <property type="entry name" value="PHOSPHOLIPID ACYLTRANSFERASE"/>
    <property type="match status" value="1"/>
</dbReference>
<gene>
    <name evidence="9" type="ORF">LZ519_06410</name>
</gene>
<reference evidence="9" key="1">
    <citation type="submission" date="2022-05" db="EMBL/GenBank/DDBJ databases">
        <authorList>
            <person name="Jo J.-H."/>
            <person name="Im W.-T."/>
        </authorList>
    </citation>
    <scope>NUCLEOTIDE SEQUENCE</scope>
    <source>
        <strain evidence="9">RG327</strain>
    </source>
</reference>
<evidence type="ECO:0000256" key="1">
    <source>
        <dbReference type="ARBA" id="ARBA00004370"/>
    </source>
</evidence>
<dbReference type="CDD" id="cd07989">
    <property type="entry name" value="LPLAT_AGPAT-like"/>
    <property type="match status" value="1"/>
</dbReference>
<dbReference type="SMART" id="SM00563">
    <property type="entry name" value="PlsC"/>
    <property type="match status" value="1"/>
</dbReference>